<evidence type="ECO:0000313" key="2">
    <source>
        <dbReference type="EMBL" id="KAK4122214.1"/>
    </source>
</evidence>
<evidence type="ECO:0000256" key="1">
    <source>
        <dbReference type="SAM" id="Phobius"/>
    </source>
</evidence>
<feature type="transmembrane region" description="Helical" evidence="1">
    <location>
        <begin position="35"/>
        <end position="55"/>
    </location>
</feature>
<name>A0AAN6Z315_9PEZI</name>
<keyword evidence="1" id="KW-0812">Transmembrane</keyword>
<comment type="caution">
    <text evidence="2">The sequence shown here is derived from an EMBL/GenBank/DDBJ whole genome shotgun (WGS) entry which is preliminary data.</text>
</comment>
<keyword evidence="1" id="KW-0472">Membrane</keyword>
<evidence type="ECO:0000313" key="3">
    <source>
        <dbReference type="Proteomes" id="UP001302602"/>
    </source>
</evidence>
<keyword evidence="3" id="KW-1185">Reference proteome</keyword>
<dbReference type="GeneID" id="87832028"/>
<organism evidence="2 3">
    <name type="scientific">Parathielavia appendiculata</name>
    <dbReference type="NCBI Taxonomy" id="2587402"/>
    <lineage>
        <taxon>Eukaryota</taxon>
        <taxon>Fungi</taxon>
        <taxon>Dikarya</taxon>
        <taxon>Ascomycota</taxon>
        <taxon>Pezizomycotina</taxon>
        <taxon>Sordariomycetes</taxon>
        <taxon>Sordariomycetidae</taxon>
        <taxon>Sordariales</taxon>
        <taxon>Chaetomiaceae</taxon>
        <taxon>Parathielavia</taxon>
    </lineage>
</organism>
<sequence length="630" mass="68193">MVAIATGLWWDYSRPAVQAATLTLPSDLGNVLLSGLTVLVTVAGVSFWNIAAFVLHSLRVLPGSGPVSVLSLQHRVILRNSPGAIGTAWEAVKIYLAWYSTRPPRLFMRTIAIVVPALIISAGFAIAAVFVSHVASRANGFVIARAQPENCGFWWFDRNNIDGVTAGRIKQANDTLLARTYVANFYANTTTSSTARSIFVQPALPYTTNPSAPCPIPASERCILGPNAAFGMKTAILDSQESLGINARAEDRVGVEISVTCSQVSTRGLRWNNDTHFAFTFGGYFAEDAADNVTYLYYLGTELSKVARSMPLIRKTFSPRAAFVRDSRAWVPIPEFNRTDADVSVFFLSQNDISYLSPVQDRFFLANGTVKYTDQGGRTFFRANSYVNTMVCAEQYAVCNPSTSSCTAPGGWQHLYDAILTENPLGFNTGQIGTAGRVLLALVDANMYSSVAALGAGALWANNLASGNISPGLPDNQWQTEVLGWFQTSLAKLQAYMVEYASSTAGLGPFGATEESPYGYRSRVNATTKELWDQCENQLIRTAGDVQNFNFAGVVIIACVSVSLMLLDCALGTILNLAVRYLGFGPAAEMARQWDANLNLLRMALESPGADDGVSGWKPGRWGIPVLDRS</sequence>
<reference evidence="2" key="2">
    <citation type="submission" date="2023-05" db="EMBL/GenBank/DDBJ databases">
        <authorList>
            <consortium name="Lawrence Berkeley National Laboratory"/>
            <person name="Steindorff A."/>
            <person name="Hensen N."/>
            <person name="Bonometti L."/>
            <person name="Westerberg I."/>
            <person name="Brannstrom I.O."/>
            <person name="Guillou S."/>
            <person name="Cros-Aarteil S."/>
            <person name="Calhoun S."/>
            <person name="Haridas S."/>
            <person name="Kuo A."/>
            <person name="Mondo S."/>
            <person name="Pangilinan J."/>
            <person name="Riley R."/>
            <person name="Labutti K."/>
            <person name="Andreopoulos B."/>
            <person name="Lipzen A."/>
            <person name="Chen C."/>
            <person name="Yanf M."/>
            <person name="Daum C."/>
            <person name="Ng V."/>
            <person name="Clum A."/>
            <person name="Ohm R."/>
            <person name="Martin F."/>
            <person name="Silar P."/>
            <person name="Natvig D."/>
            <person name="Lalanne C."/>
            <person name="Gautier V."/>
            <person name="Ament-Velasquez S.L."/>
            <person name="Kruys A."/>
            <person name="Hutchinson M.I."/>
            <person name="Powell A.J."/>
            <person name="Barry K."/>
            <person name="Miller A.N."/>
            <person name="Grigoriev I.V."/>
            <person name="Debuchy R."/>
            <person name="Gladieux P."/>
            <person name="Thoren M.H."/>
            <person name="Johannesson H."/>
        </authorList>
    </citation>
    <scope>NUCLEOTIDE SEQUENCE</scope>
    <source>
        <strain evidence="2">CBS 731.68</strain>
    </source>
</reference>
<dbReference type="Proteomes" id="UP001302602">
    <property type="component" value="Unassembled WGS sequence"/>
</dbReference>
<keyword evidence="1" id="KW-1133">Transmembrane helix</keyword>
<dbReference type="RefSeq" id="XP_062645985.1">
    <property type="nucleotide sequence ID" value="XM_062795259.1"/>
</dbReference>
<dbReference type="AlphaFoldDB" id="A0AAN6Z315"/>
<proteinExistence type="predicted"/>
<accession>A0AAN6Z315</accession>
<gene>
    <name evidence="2" type="ORF">N657DRAFT_664830</name>
</gene>
<dbReference type="EMBL" id="MU853231">
    <property type="protein sequence ID" value="KAK4122214.1"/>
    <property type="molecule type" value="Genomic_DNA"/>
</dbReference>
<protein>
    <submittedName>
        <fullName evidence="2">Uncharacterized protein</fullName>
    </submittedName>
</protein>
<reference evidence="2" key="1">
    <citation type="journal article" date="2023" name="Mol. Phylogenet. Evol.">
        <title>Genome-scale phylogeny and comparative genomics of the fungal order Sordariales.</title>
        <authorList>
            <person name="Hensen N."/>
            <person name="Bonometti L."/>
            <person name="Westerberg I."/>
            <person name="Brannstrom I.O."/>
            <person name="Guillou S."/>
            <person name="Cros-Aarteil S."/>
            <person name="Calhoun S."/>
            <person name="Haridas S."/>
            <person name="Kuo A."/>
            <person name="Mondo S."/>
            <person name="Pangilinan J."/>
            <person name="Riley R."/>
            <person name="LaButti K."/>
            <person name="Andreopoulos B."/>
            <person name="Lipzen A."/>
            <person name="Chen C."/>
            <person name="Yan M."/>
            <person name="Daum C."/>
            <person name="Ng V."/>
            <person name="Clum A."/>
            <person name="Steindorff A."/>
            <person name="Ohm R.A."/>
            <person name="Martin F."/>
            <person name="Silar P."/>
            <person name="Natvig D.O."/>
            <person name="Lalanne C."/>
            <person name="Gautier V."/>
            <person name="Ament-Velasquez S.L."/>
            <person name="Kruys A."/>
            <person name="Hutchinson M.I."/>
            <person name="Powell A.J."/>
            <person name="Barry K."/>
            <person name="Miller A.N."/>
            <person name="Grigoriev I.V."/>
            <person name="Debuchy R."/>
            <person name="Gladieux P."/>
            <person name="Hiltunen Thoren M."/>
            <person name="Johannesson H."/>
        </authorList>
    </citation>
    <scope>NUCLEOTIDE SEQUENCE</scope>
    <source>
        <strain evidence="2">CBS 731.68</strain>
    </source>
</reference>
<feature type="transmembrane region" description="Helical" evidence="1">
    <location>
        <begin position="106"/>
        <end position="131"/>
    </location>
</feature>